<accession>T0Q4D1</accession>
<gene>
    <name evidence="8" type="ORF">SDRG_09663</name>
</gene>
<dbReference type="InterPro" id="IPR015421">
    <property type="entry name" value="PyrdxlP-dep_Trfase_major"/>
</dbReference>
<dbReference type="EMBL" id="JH767162">
    <property type="protein sequence ID" value="EQC32689.1"/>
    <property type="molecule type" value="Genomic_DNA"/>
</dbReference>
<dbReference type="Gene3D" id="3.90.1150.10">
    <property type="entry name" value="Aspartate Aminotransferase, domain 1"/>
    <property type="match status" value="1"/>
</dbReference>
<dbReference type="VEuPathDB" id="FungiDB:SDRG_09663"/>
<evidence type="ECO:0000256" key="1">
    <source>
        <dbReference type="ARBA" id="ARBA00001933"/>
    </source>
</evidence>
<dbReference type="InParanoid" id="T0Q4D1"/>
<dbReference type="OrthoDB" id="639767at2759"/>
<keyword evidence="5 7" id="KW-0456">Lyase</keyword>
<reference evidence="8 9" key="1">
    <citation type="submission" date="2012-04" db="EMBL/GenBank/DDBJ databases">
        <title>The Genome Sequence of Saprolegnia declina VS20.</title>
        <authorList>
            <consortium name="The Broad Institute Genome Sequencing Platform"/>
            <person name="Russ C."/>
            <person name="Nusbaum C."/>
            <person name="Tyler B."/>
            <person name="van West P."/>
            <person name="Dieguez-Uribeondo J."/>
            <person name="de Bruijn I."/>
            <person name="Tripathy S."/>
            <person name="Jiang R."/>
            <person name="Young S.K."/>
            <person name="Zeng Q."/>
            <person name="Gargeya S."/>
            <person name="Fitzgerald M."/>
            <person name="Haas B."/>
            <person name="Abouelleil A."/>
            <person name="Alvarado L."/>
            <person name="Arachchi H.M."/>
            <person name="Berlin A."/>
            <person name="Chapman S.B."/>
            <person name="Goldberg J."/>
            <person name="Griggs A."/>
            <person name="Gujja S."/>
            <person name="Hansen M."/>
            <person name="Howarth C."/>
            <person name="Imamovic A."/>
            <person name="Larimer J."/>
            <person name="McCowen C."/>
            <person name="Montmayeur A."/>
            <person name="Murphy C."/>
            <person name="Neiman D."/>
            <person name="Pearson M."/>
            <person name="Priest M."/>
            <person name="Roberts A."/>
            <person name="Saif S."/>
            <person name="Shea T."/>
            <person name="Sisk P."/>
            <person name="Sykes S."/>
            <person name="Wortman J."/>
            <person name="Nusbaum C."/>
            <person name="Birren B."/>
        </authorList>
    </citation>
    <scope>NUCLEOTIDE SEQUENCE [LARGE SCALE GENOMIC DNA]</scope>
    <source>
        <strain evidence="8 9">VS20</strain>
    </source>
</reference>
<sequence length="501" mass="53381">MASPLHLDPAVVEAAAIASVKLGLAHQKTFATEPADARGDLTLSTTSPLVQASLAFDEPTAPAHGADMTSLLSFLQTNLVGVASGFNANTDTFLAYVLGGVLPQANVLDFYINAVDPTTIAWSKAPLIQRLEMNVVHWFCDLVGYARESSLGIFTQGASGANFDAAVIARVKKFPRNRDIALGTVYLSSGAHFCNARGARMAGILPEHVRQLPVDATGRLRLDALAAALAADVENGLVPFLMVASLGTTSLGAVDDLHGMADLADAYGCHLHCDGALGGFFLLTERGKASMDGVHRADSISLDFHKGMALPYATSMLLVKEKDDLINGFSANDDMEYIKKTDKDVNSRFGIGTQDEFDLDLITFADCSPDLSRACKGLKVWWLLKLHGLDTWRAHFDHVLDVAAAARRDIAAIRGLELAPGDLNVVNFRASVPGDADTVNAATDALLAAVNARRAVFLSMATYTTADGVKYATARACFMNHNVTLATVQTLVDELRAVVHP</sequence>
<dbReference type="SUPFAM" id="SSF53383">
    <property type="entry name" value="PLP-dependent transferases"/>
    <property type="match status" value="1"/>
</dbReference>
<dbReference type="InterPro" id="IPR002129">
    <property type="entry name" value="PyrdxlP-dep_de-COase"/>
</dbReference>
<proteinExistence type="inferred from homology"/>
<dbReference type="PANTHER" id="PTHR11999">
    <property type="entry name" value="GROUP II PYRIDOXAL-5-PHOSPHATE DECARBOXYLASE"/>
    <property type="match status" value="1"/>
</dbReference>
<feature type="modified residue" description="N6-(pyridoxal phosphate)lysine" evidence="6">
    <location>
        <position position="306"/>
    </location>
</feature>
<organism evidence="8 9">
    <name type="scientific">Saprolegnia diclina (strain VS20)</name>
    <dbReference type="NCBI Taxonomy" id="1156394"/>
    <lineage>
        <taxon>Eukaryota</taxon>
        <taxon>Sar</taxon>
        <taxon>Stramenopiles</taxon>
        <taxon>Oomycota</taxon>
        <taxon>Saprolegniomycetes</taxon>
        <taxon>Saprolegniales</taxon>
        <taxon>Saprolegniaceae</taxon>
        <taxon>Saprolegnia</taxon>
    </lineage>
</organism>
<dbReference type="InterPro" id="IPR010977">
    <property type="entry name" value="Aromatic_deC"/>
</dbReference>
<evidence type="ECO:0000256" key="5">
    <source>
        <dbReference type="ARBA" id="ARBA00023239"/>
    </source>
</evidence>
<evidence type="ECO:0000313" key="8">
    <source>
        <dbReference type="EMBL" id="EQC32689.1"/>
    </source>
</evidence>
<dbReference type="GeneID" id="19950390"/>
<keyword evidence="3" id="KW-0210">Decarboxylase</keyword>
<dbReference type="RefSeq" id="XP_008613833.1">
    <property type="nucleotide sequence ID" value="XM_008615611.1"/>
</dbReference>
<keyword evidence="9" id="KW-1185">Reference proteome</keyword>
<evidence type="ECO:0000256" key="7">
    <source>
        <dbReference type="RuleBase" id="RU000382"/>
    </source>
</evidence>
<dbReference type="GO" id="GO:0016831">
    <property type="term" value="F:carboxy-lyase activity"/>
    <property type="evidence" value="ECO:0007669"/>
    <property type="project" value="UniProtKB-KW"/>
</dbReference>
<dbReference type="eggNOG" id="KOG0629">
    <property type="taxonomic scope" value="Eukaryota"/>
</dbReference>
<evidence type="ECO:0000256" key="3">
    <source>
        <dbReference type="ARBA" id="ARBA00022793"/>
    </source>
</evidence>
<dbReference type="InterPro" id="IPR015422">
    <property type="entry name" value="PyrdxlP-dep_Trfase_small"/>
</dbReference>
<evidence type="ECO:0000256" key="2">
    <source>
        <dbReference type="ARBA" id="ARBA00009533"/>
    </source>
</evidence>
<comment type="cofactor">
    <cofactor evidence="1 6 7">
        <name>pyridoxal 5'-phosphate</name>
        <dbReference type="ChEBI" id="CHEBI:597326"/>
    </cofactor>
</comment>
<comment type="similarity">
    <text evidence="2 7">Belongs to the group II decarboxylase family.</text>
</comment>
<evidence type="ECO:0000256" key="6">
    <source>
        <dbReference type="PIRSR" id="PIRSR602129-50"/>
    </source>
</evidence>
<dbReference type="Gene3D" id="3.40.640.10">
    <property type="entry name" value="Type I PLP-dependent aspartate aminotransferase-like (Major domain)"/>
    <property type="match status" value="1"/>
</dbReference>
<dbReference type="GO" id="GO:0030170">
    <property type="term" value="F:pyridoxal phosphate binding"/>
    <property type="evidence" value="ECO:0007669"/>
    <property type="project" value="InterPro"/>
</dbReference>
<evidence type="ECO:0000256" key="4">
    <source>
        <dbReference type="ARBA" id="ARBA00022898"/>
    </source>
</evidence>
<protein>
    <recommendedName>
        <fullName evidence="10">Glutamate decarboxylase</fullName>
    </recommendedName>
</protein>
<dbReference type="STRING" id="1156394.T0Q4D1"/>
<evidence type="ECO:0008006" key="10">
    <source>
        <dbReference type="Google" id="ProtNLM"/>
    </source>
</evidence>
<keyword evidence="4 6" id="KW-0663">Pyridoxal phosphate</keyword>
<evidence type="ECO:0000313" key="9">
    <source>
        <dbReference type="Proteomes" id="UP000030762"/>
    </source>
</evidence>
<dbReference type="PANTHER" id="PTHR11999:SF70">
    <property type="entry name" value="MIP05841P"/>
    <property type="match status" value="1"/>
</dbReference>
<dbReference type="Proteomes" id="UP000030762">
    <property type="component" value="Unassembled WGS sequence"/>
</dbReference>
<dbReference type="InterPro" id="IPR015424">
    <property type="entry name" value="PyrdxlP-dep_Trfase"/>
</dbReference>
<dbReference type="Pfam" id="PF00282">
    <property type="entry name" value="Pyridoxal_deC"/>
    <property type="match status" value="1"/>
</dbReference>
<name>T0Q4D1_SAPDV</name>
<dbReference type="GO" id="GO:0019752">
    <property type="term" value="P:carboxylic acid metabolic process"/>
    <property type="evidence" value="ECO:0007669"/>
    <property type="project" value="InterPro"/>
</dbReference>
<dbReference type="OMA" id="NWQPLMV"/>
<dbReference type="AlphaFoldDB" id="T0Q4D1"/>